<evidence type="ECO:0000313" key="2">
    <source>
        <dbReference type="EMBL" id="KAL3077418.1"/>
    </source>
</evidence>
<evidence type="ECO:0000259" key="1">
    <source>
        <dbReference type="PROSITE" id="PS50188"/>
    </source>
</evidence>
<dbReference type="InterPro" id="IPR003877">
    <property type="entry name" value="SPRY_dom"/>
</dbReference>
<dbReference type="Proteomes" id="UP001620626">
    <property type="component" value="Unassembled WGS sequence"/>
</dbReference>
<dbReference type="InterPro" id="IPR043136">
    <property type="entry name" value="B30.2/SPRY_sf"/>
</dbReference>
<dbReference type="PROSITE" id="PS50188">
    <property type="entry name" value="B302_SPRY"/>
    <property type="match status" value="2"/>
</dbReference>
<comment type="caution">
    <text evidence="2">The sequence shown here is derived from an EMBL/GenBank/DDBJ whole genome shotgun (WGS) entry which is preliminary data.</text>
</comment>
<dbReference type="SMART" id="SM00449">
    <property type="entry name" value="SPRY"/>
    <property type="match status" value="2"/>
</dbReference>
<dbReference type="InterPro" id="IPR050618">
    <property type="entry name" value="Ubq-SigPath_Reg"/>
</dbReference>
<gene>
    <name evidence="2" type="ORF">niasHT_033956</name>
</gene>
<dbReference type="Gene3D" id="2.60.120.920">
    <property type="match status" value="2"/>
</dbReference>
<feature type="domain" description="B30.2/SPRY" evidence="1">
    <location>
        <begin position="1"/>
        <end position="105"/>
    </location>
</feature>
<dbReference type="PANTHER" id="PTHR12864">
    <property type="entry name" value="RAN BINDING PROTEIN 9-RELATED"/>
    <property type="match status" value="1"/>
</dbReference>
<proteinExistence type="predicted"/>
<sequence length="298" mass="33074">MPLEQFAGQSNGCGYRISKGCGYRSDGLFCIDNFCWDYIKAEFSRGDVVGLGINLATRRLIFTKNGQQLDPSDLFFPPSADRLFPCVSLGSPGDKIEANFGPNFEFSFLTIPKTVPISLQKNSWDSFACHSDLEITGAEQLVVNYKKEGDEWRTVFAKCAVPVTCCAGIFYFETKIVSMRMRSIIGLAIKQQNSLAGRITICRGTFSYESDGDCSTEGRNRGNRRRKFDDGDTVGIGINLANRQLFFTKNGQRMAMTFVLDSLPSDPPLFPFVSLGDSGDKIEANFGPNFKFDLATFL</sequence>
<keyword evidence="3" id="KW-1185">Reference proteome</keyword>
<dbReference type="InterPro" id="IPR013320">
    <property type="entry name" value="ConA-like_dom_sf"/>
</dbReference>
<protein>
    <recommendedName>
        <fullName evidence="1">B30.2/SPRY domain-containing protein</fullName>
    </recommendedName>
</protein>
<dbReference type="AlphaFoldDB" id="A0ABD2IVQ4"/>
<reference evidence="2 3" key="1">
    <citation type="submission" date="2024-10" db="EMBL/GenBank/DDBJ databases">
        <authorList>
            <person name="Kim D."/>
        </authorList>
    </citation>
    <scope>NUCLEOTIDE SEQUENCE [LARGE SCALE GENOMIC DNA]</scope>
    <source>
        <strain evidence="2">BH-2024</strain>
    </source>
</reference>
<dbReference type="Pfam" id="PF00622">
    <property type="entry name" value="SPRY"/>
    <property type="match status" value="2"/>
</dbReference>
<dbReference type="CDD" id="cd12885">
    <property type="entry name" value="SPRY_RanBP_like"/>
    <property type="match status" value="2"/>
</dbReference>
<name>A0ABD2IVQ4_9BILA</name>
<dbReference type="SUPFAM" id="SSF49899">
    <property type="entry name" value="Concanavalin A-like lectins/glucanases"/>
    <property type="match status" value="2"/>
</dbReference>
<dbReference type="InterPro" id="IPR001870">
    <property type="entry name" value="B30.2/SPRY"/>
</dbReference>
<accession>A0ABD2IVQ4</accession>
<dbReference type="EMBL" id="JBICBT010001228">
    <property type="protein sequence ID" value="KAL3077418.1"/>
    <property type="molecule type" value="Genomic_DNA"/>
</dbReference>
<dbReference type="InterPro" id="IPR044736">
    <property type="entry name" value="Gid1/RanBPM/SPLA_SPRY"/>
</dbReference>
<evidence type="ECO:0000313" key="3">
    <source>
        <dbReference type="Proteomes" id="UP001620626"/>
    </source>
</evidence>
<organism evidence="2 3">
    <name type="scientific">Heterodera trifolii</name>
    <dbReference type="NCBI Taxonomy" id="157864"/>
    <lineage>
        <taxon>Eukaryota</taxon>
        <taxon>Metazoa</taxon>
        <taxon>Ecdysozoa</taxon>
        <taxon>Nematoda</taxon>
        <taxon>Chromadorea</taxon>
        <taxon>Rhabditida</taxon>
        <taxon>Tylenchina</taxon>
        <taxon>Tylenchomorpha</taxon>
        <taxon>Tylenchoidea</taxon>
        <taxon>Heteroderidae</taxon>
        <taxon>Heteroderinae</taxon>
        <taxon>Heterodera</taxon>
    </lineage>
</organism>
<feature type="domain" description="B30.2/SPRY" evidence="1">
    <location>
        <begin position="102"/>
        <end position="291"/>
    </location>
</feature>